<dbReference type="SUPFAM" id="SSF54768">
    <property type="entry name" value="dsRNA-binding domain-like"/>
    <property type="match status" value="1"/>
</dbReference>
<feature type="region of interest" description="Disordered" evidence="5">
    <location>
        <begin position="86"/>
        <end position="136"/>
    </location>
</feature>
<proteinExistence type="inferred from homology"/>
<feature type="compositionally biased region" description="Acidic residues" evidence="5">
    <location>
        <begin position="122"/>
        <end position="136"/>
    </location>
</feature>
<dbReference type="GO" id="GO:0000724">
    <property type="term" value="P:double-strand break repair via homologous recombination"/>
    <property type="evidence" value="ECO:0007669"/>
    <property type="project" value="TreeGrafter"/>
</dbReference>
<dbReference type="GeneID" id="68353310"/>
<organism evidence="6 7">
    <name type="scientific">Hirsutella rhossiliensis</name>
    <dbReference type="NCBI Taxonomy" id="111463"/>
    <lineage>
        <taxon>Eukaryota</taxon>
        <taxon>Fungi</taxon>
        <taxon>Dikarya</taxon>
        <taxon>Ascomycota</taxon>
        <taxon>Pezizomycotina</taxon>
        <taxon>Sordariomycetes</taxon>
        <taxon>Hypocreomycetidae</taxon>
        <taxon>Hypocreales</taxon>
        <taxon>Ophiocordycipitaceae</taxon>
        <taxon>Hirsutella</taxon>
    </lineage>
</organism>
<evidence type="ECO:0000256" key="1">
    <source>
        <dbReference type="ARBA" id="ARBA00006638"/>
    </source>
</evidence>
<dbReference type="RefSeq" id="XP_044721266.1">
    <property type="nucleotide sequence ID" value="XM_044862652.1"/>
</dbReference>
<accession>A0A9P8SI25</accession>
<evidence type="ECO:0000256" key="3">
    <source>
        <dbReference type="ARBA" id="ARBA00023172"/>
    </source>
</evidence>
<dbReference type="InterPro" id="IPR041247">
    <property type="entry name" value="Rad52_fam"/>
</dbReference>
<protein>
    <submittedName>
        <fullName evidence="6">Rad52/22 family double-strand break repair protein</fullName>
    </submittedName>
</protein>
<keyword evidence="4" id="KW-0234">DNA repair</keyword>
<evidence type="ECO:0000313" key="6">
    <source>
        <dbReference type="EMBL" id="KAH0963753.1"/>
    </source>
</evidence>
<dbReference type="PANTHER" id="PTHR12132:SF1">
    <property type="entry name" value="DNA REPAIR PROTEIN RAD52 HOMOLOG"/>
    <property type="match status" value="1"/>
</dbReference>
<comment type="similarity">
    <text evidence="1">Belongs to the RAD52 family.</text>
</comment>
<sequence length="136" mass="14807">MTARSTFHEGTGYGGGSKGAKTPGEALELAIKEAETDAFKRALRRFGEALGNCLYDKDYLAWIEKVRGREGKRDPEKLFNVETLLRKPLSASPASQPSLSSGPQPSSRGGVDHGGRPVSKDEFDDDEFFEDPGLDM</sequence>
<keyword evidence="7" id="KW-1185">Reference proteome</keyword>
<dbReference type="Pfam" id="PF04098">
    <property type="entry name" value="Rad52_Rad22"/>
    <property type="match status" value="1"/>
</dbReference>
<name>A0A9P8SI25_9HYPO</name>
<evidence type="ECO:0000256" key="5">
    <source>
        <dbReference type="SAM" id="MobiDB-lite"/>
    </source>
</evidence>
<dbReference type="GO" id="GO:0045002">
    <property type="term" value="P:double-strand break repair via single-strand annealing"/>
    <property type="evidence" value="ECO:0007669"/>
    <property type="project" value="TreeGrafter"/>
</dbReference>
<keyword evidence="2" id="KW-0227">DNA damage</keyword>
<dbReference type="EMBL" id="JAIZPD010000004">
    <property type="protein sequence ID" value="KAH0963753.1"/>
    <property type="molecule type" value="Genomic_DNA"/>
</dbReference>
<dbReference type="InterPro" id="IPR007232">
    <property type="entry name" value="Rad52_Rad59_Rad22"/>
</dbReference>
<dbReference type="AlphaFoldDB" id="A0A9P8SI25"/>
<feature type="region of interest" description="Disordered" evidence="5">
    <location>
        <begin position="1"/>
        <end position="23"/>
    </location>
</feature>
<dbReference type="Gene3D" id="3.30.390.80">
    <property type="entry name" value="DNA repair protein Rad52/59/22"/>
    <property type="match status" value="1"/>
</dbReference>
<dbReference type="GO" id="GO:0005634">
    <property type="term" value="C:nucleus"/>
    <property type="evidence" value="ECO:0007669"/>
    <property type="project" value="TreeGrafter"/>
</dbReference>
<evidence type="ECO:0000313" key="7">
    <source>
        <dbReference type="Proteomes" id="UP000824596"/>
    </source>
</evidence>
<evidence type="ECO:0000256" key="2">
    <source>
        <dbReference type="ARBA" id="ARBA00022763"/>
    </source>
</evidence>
<dbReference type="PANTHER" id="PTHR12132">
    <property type="entry name" value="DNA REPAIR AND RECOMBINATION PROTEIN RAD52, RAD59"/>
    <property type="match status" value="1"/>
</dbReference>
<feature type="compositionally biased region" description="Basic and acidic residues" evidence="5">
    <location>
        <begin position="110"/>
        <end position="121"/>
    </location>
</feature>
<dbReference type="GO" id="GO:0006312">
    <property type="term" value="P:mitotic recombination"/>
    <property type="evidence" value="ECO:0007669"/>
    <property type="project" value="TreeGrafter"/>
</dbReference>
<evidence type="ECO:0000256" key="4">
    <source>
        <dbReference type="ARBA" id="ARBA00023204"/>
    </source>
</evidence>
<comment type="caution">
    <text evidence="6">The sequence shown here is derived from an EMBL/GenBank/DDBJ whole genome shotgun (WGS) entry which is preliminary data.</text>
</comment>
<gene>
    <name evidence="6" type="ORF">HRG_04181</name>
</gene>
<dbReference type="OrthoDB" id="5084029at2759"/>
<dbReference type="InterPro" id="IPR042525">
    <property type="entry name" value="Rad52_Rad59_Rad22_sf"/>
</dbReference>
<feature type="compositionally biased region" description="Low complexity" evidence="5">
    <location>
        <begin position="88"/>
        <end position="107"/>
    </location>
</feature>
<keyword evidence="3" id="KW-0233">DNA recombination</keyword>
<reference evidence="6" key="1">
    <citation type="submission" date="2021-09" db="EMBL/GenBank/DDBJ databases">
        <title>A high-quality genome of the endoparasitic fungus Hirsutella rhossiliensis with a comparison of Hirsutella genomes reveals transposable elements contributing to genome size variation.</title>
        <authorList>
            <person name="Lin R."/>
            <person name="Jiao Y."/>
            <person name="Sun X."/>
            <person name="Ling J."/>
            <person name="Xie B."/>
            <person name="Cheng X."/>
        </authorList>
    </citation>
    <scope>NUCLEOTIDE SEQUENCE</scope>
    <source>
        <strain evidence="6">HR02</strain>
    </source>
</reference>
<dbReference type="Proteomes" id="UP000824596">
    <property type="component" value="Unassembled WGS sequence"/>
</dbReference>